<keyword evidence="1" id="KW-0732">Signal</keyword>
<accession>A0ABR7D4M6</accession>
<evidence type="ECO:0000256" key="1">
    <source>
        <dbReference type="SAM" id="SignalP"/>
    </source>
</evidence>
<keyword evidence="3" id="KW-1185">Reference proteome</keyword>
<sequence>MKCKITIYTLLCLLFIGTFSCKDDLYIDDERVGEGECVISGTVKFKPLTPTLNGNSRSAGDAIKAIKSLCVLLYNEDGNLVNKYPVENYTITNIKRKDENRTESIGGEDKTLPLAESETPCATFRLTVPYGKYYIYAVANMGDLSGYNDVIKTIAGLKNISLIWNKDDIGANNQMFGHFFSDAQSNEAPVLTINKQSEKLQAWVRRAASKVTVAFDGSSLKEGVSIYLKELRIKNIPKSCSLGNDNTAKSDENLIPTGEEVVYSESASYDASYPALITKDTPCYPRVQETGENGTMSWVMDPNAHSENNPSSLFFYENMQGTGPNKQQIDNNNDGILDTLYQYRQKPYATYIEVDAYYESTNPERPGMCNITYRFMLGQNVVQDYNAKRNCHYKLTLHFNGFADEPDWRIDYVTRLWVTHPETVDYRGKYFVPTYNNTMPNYGNTFMGDNFITVTSFMYQADSWENHDPVEYKIEYKDAGSDEFTETCPDWLGGFTTTHEGNGVYKLKIKYNNPYTSVKLDSMLSVNANKGGDLSMKDGKRNTANCYIVDAKGTYEFPLVYGNAITNDVVNSDAYTFKGTELPGYSAHYLKKFKNYKGDEIRSPYILEDTGETNVSASLVWQDELNLITDVRYEPGACSGIGGVRFSIGNIKEGNAVIALKDSKNTIMWSWHIWVTAIDFSEKNVVLSRPYREFDQWTKPQEQEFEIMPVNLGWCSGGKPIRYYDRHECEVRFTQLISQAGQEGLSMTVKIIQEPHVAIPCGNNPYFQWGRKDPFIAGGNADKTTKTWYDAGGNMKNSAPSLMYASDSDRKESYKVTADLIKNPDKWQNCPRINNNSTTQPYRPQDNIYFNLWDNSNWDGDDKVIKTIYDPCPAGYNVSSLYEFTGFTEDGKGITGSFSTNSYAVIEENMMKEPDYKDGIIEFYTNKTKLISLGFPLNGYRDWDDNALLHTYGVNGQIWHSQASPYDVPVNSADAGFRYNVKHFEFSQGGTTVDGSTYSPHIWPCNNYYATDGFPVRPTKTQP</sequence>
<proteinExistence type="predicted"/>
<reference evidence="2 3" key="1">
    <citation type="submission" date="2020-08" db="EMBL/GenBank/DDBJ databases">
        <title>Genome public.</title>
        <authorList>
            <person name="Liu C."/>
            <person name="Sun Q."/>
        </authorList>
    </citation>
    <scope>NUCLEOTIDE SEQUENCE [LARGE SCALE GENOMIC DNA]</scope>
    <source>
        <strain evidence="2 3">NSJ-56</strain>
    </source>
</reference>
<dbReference type="PROSITE" id="PS51257">
    <property type="entry name" value="PROKAR_LIPOPROTEIN"/>
    <property type="match status" value="1"/>
</dbReference>
<evidence type="ECO:0000313" key="3">
    <source>
        <dbReference type="Proteomes" id="UP000646484"/>
    </source>
</evidence>
<feature type="signal peptide" evidence="1">
    <location>
        <begin position="1"/>
        <end position="22"/>
    </location>
</feature>
<comment type="caution">
    <text evidence="2">The sequence shown here is derived from an EMBL/GenBank/DDBJ whole genome shotgun (WGS) entry which is preliminary data.</text>
</comment>
<gene>
    <name evidence="2" type="ORF">H8S64_17590</name>
</gene>
<name>A0ABR7D4M6_9BACT</name>
<evidence type="ECO:0000313" key="2">
    <source>
        <dbReference type="EMBL" id="MBC5622908.1"/>
    </source>
</evidence>
<dbReference type="RefSeq" id="WP_186977799.1">
    <property type="nucleotide sequence ID" value="NZ_JACOOH010000008.1"/>
</dbReference>
<protein>
    <submittedName>
        <fullName evidence="2">DUF4906 domain-containing protein</fullName>
    </submittedName>
</protein>
<feature type="chain" id="PRO_5045281864" evidence="1">
    <location>
        <begin position="23"/>
        <end position="1023"/>
    </location>
</feature>
<organism evidence="2 3">
    <name type="scientific">Butyricimonas hominis</name>
    <dbReference type="NCBI Taxonomy" id="2763032"/>
    <lineage>
        <taxon>Bacteria</taxon>
        <taxon>Pseudomonadati</taxon>
        <taxon>Bacteroidota</taxon>
        <taxon>Bacteroidia</taxon>
        <taxon>Bacteroidales</taxon>
        <taxon>Odoribacteraceae</taxon>
        <taxon>Butyricimonas</taxon>
    </lineage>
</organism>
<dbReference type="EMBL" id="JACOOH010000008">
    <property type="protein sequence ID" value="MBC5622908.1"/>
    <property type="molecule type" value="Genomic_DNA"/>
</dbReference>
<dbReference type="Proteomes" id="UP000646484">
    <property type="component" value="Unassembled WGS sequence"/>
</dbReference>